<organism evidence="1 2">
    <name type="scientific">Bavariicoccus seileri</name>
    <dbReference type="NCBI Taxonomy" id="549685"/>
    <lineage>
        <taxon>Bacteria</taxon>
        <taxon>Bacillati</taxon>
        <taxon>Bacillota</taxon>
        <taxon>Bacilli</taxon>
        <taxon>Lactobacillales</taxon>
        <taxon>Enterococcaceae</taxon>
        <taxon>Bavariicoccus</taxon>
    </lineage>
</organism>
<gene>
    <name evidence="1" type="ORF">DIW15_01560</name>
</gene>
<accession>A0A3D4S3Q7</accession>
<dbReference type="RefSeq" id="WP_022795359.1">
    <property type="nucleotide sequence ID" value="NZ_JBQEAI010000019.1"/>
</dbReference>
<evidence type="ECO:0000313" key="1">
    <source>
        <dbReference type="EMBL" id="HCS93380.1"/>
    </source>
</evidence>
<name>A0A3D4S3Q7_9ENTE</name>
<dbReference type="EMBL" id="DQHO01000013">
    <property type="protein sequence ID" value="HCS93380.1"/>
    <property type="molecule type" value="Genomic_DNA"/>
</dbReference>
<comment type="caution">
    <text evidence="1">The sequence shown here is derived from an EMBL/GenBank/DDBJ whole genome shotgun (WGS) entry which is preliminary data.</text>
</comment>
<reference evidence="1 2" key="1">
    <citation type="journal article" date="2018" name="Nat. Biotechnol.">
        <title>A standardized bacterial taxonomy based on genome phylogeny substantially revises the tree of life.</title>
        <authorList>
            <person name="Parks D.H."/>
            <person name="Chuvochina M."/>
            <person name="Waite D.W."/>
            <person name="Rinke C."/>
            <person name="Skarshewski A."/>
            <person name="Chaumeil P.A."/>
            <person name="Hugenholtz P."/>
        </authorList>
    </citation>
    <scope>NUCLEOTIDE SEQUENCE [LARGE SCALE GENOMIC DNA]</scope>
    <source>
        <strain evidence="1">UBA11306</strain>
    </source>
</reference>
<dbReference type="Proteomes" id="UP000262195">
    <property type="component" value="Unassembled WGS sequence"/>
</dbReference>
<evidence type="ECO:0008006" key="3">
    <source>
        <dbReference type="Google" id="ProtNLM"/>
    </source>
</evidence>
<dbReference type="AlphaFoldDB" id="A0A3D4S3Q7"/>
<protein>
    <recommendedName>
        <fullName evidence="3">YokE-like PH domain-containing protein</fullName>
    </recommendedName>
</protein>
<evidence type="ECO:0000313" key="2">
    <source>
        <dbReference type="Proteomes" id="UP000262195"/>
    </source>
</evidence>
<sequence>MKWTVTMEDLEKYAQKIGGSNVVAGYVEDYHLFNIPGYRYYVIVVNDEGITLIHLSLKMEVKSERTIHYDDIEAVTVSGLLLKKVTIKTKDDKIALLVKTTIIGLGAAQKSLLERLARYK</sequence>
<proteinExistence type="predicted"/>